<comment type="catalytic activity">
    <reaction evidence="7">
        <text>(S)-malate + NAD(+) = oxaloacetate + NADH + H(+)</text>
        <dbReference type="Rhea" id="RHEA:21432"/>
        <dbReference type="ChEBI" id="CHEBI:15378"/>
        <dbReference type="ChEBI" id="CHEBI:15589"/>
        <dbReference type="ChEBI" id="CHEBI:16452"/>
        <dbReference type="ChEBI" id="CHEBI:57540"/>
        <dbReference type="ChEBI" id="CHEBI:57945"/>
        <dbReference type="EC" id="1.1.1.37"/>
    </reaction>
</comment>
<dbReference type="AlphaFoldDB" id="A0ABD4TKI8"/>
<dbReference type="Gene3D" id="3.90.110.10">
    <property type="entry name" value="Lactate dehydrogenase/glycoside hydrolase, family 4, C-terminal"/>
    <property type="match status" value="1"/>
</dbReference>
<feature type="domain" description="Lactate/malate dehydrogenase N-terminal" evidence="12">
    <location>
        <begin position="2"/>
        <end position="145"/>
    </location>
</feature>
<evidence type="ECO:0000259" key="12">
    <source>
        <dbReference type="Pfam" id="PF00056"/>
    </source>
</evidence>
<dbReference type="PIRSF" id="PIRSF000102">
    <property type="entry name" value="Lac_mal_DH"/>
    <property type="match status" value="1"/>
</dbReference>
<gene>
    <name evidence="14" type="ORF">FTO68_10605</name>
</gene>
<dbReference type="InterPro" id="IPR022383">
    <property type="entry name" value="Lactate/malate_DH_C"/>
</dbReference>
<dbReference type="InterPro" id="IPR001557">
    <property type="entry name" value="L-lactate/malate_DH"/>
</dbReference>
<keyword evidence="15" id="KW-1185">Reference proteome</keyword>
<feature type="domain" description="Lactate/malate dehydrogenase C-terminal" evidence="13">
    <location>
        <begin position="148"/>
        <end position="311"/>
    </location>
</feature>
<feature type="binding site" evidence="9">
    <location>
        <position position="123"/>
    </location>
    <ligand>
        <name>substrate</name>
    </ligand>
</feature>
<dbReference type="NCBIfam" id="NF004863">
    <property type="entry name" value="PRK06223.1"/>
    <property type="match status" value="1"/>
</dbReference>
<dbReference type="RefSeq" id="WP_304364253.1">
    <property type="nucleotide sequence ID" value="NZ_VOTZ01000030.1"/>
</dbReference>
<evidence type="ECO:0000256" key="1">
    <source>
        <dbReference type="ARBA" id="ARBA00003966"/>
    </source>
</evidence>
<dbReference type="InterPro" id="IPR001236">
    <property type="entry name" value="Lactate/malate_DH_N"/>
</dbReference>
<dbReference type="EC" id="1.1.1.37" evidence="3"/>
<proteinExistence type="inferred from homology"/>
<evidence type="ECO:0000313" key="15">
    <source>
        <dbReference type="Proteomes" id="UP001524383"/>
    </source>
</evidence>
<dbReference type="PANTHER" id="PTHR43128:SF16">
    <property type="entry name" value="L-LACTATE DEHYDROGENASE"/>
    <property type="match status" value="1"/>
</dbReference>
<reference evidence="14 15" key="1">
    <citation type="submission" date="2019-08" db="EMBL/GenBank/DDBJ databases">
        <authorList>
            <person name="Chen S.-C."/>
            <person name="Lai M.-C."/>
            <person name="You Y.-T."/>
        </authorList>
    </citation>
    <scope>NUCLEOTIDE SEQUENCE [LARGE SCALE GENOMIC DNA]</scope>
    <source>
        <strain evidence="14 15">P2F9704a</strain>
    </source>
</reference>
<dbReference type="SUPFAM" id="SSF56327">
    <property type="entry name" value="LDH C-terminal domain-like"/>
    <property type="match status" value="1"/>
</dbReference>
<feature type="binding site" evidence="9">
    <location>
        <position position="91"/>
    </location>
    <ligand>
        <name>substrate</name>
    </ligand>
</feature>
<keyword evidence="4" id="KW-0816">Tricarboxylic acid cycle</keyword>
<dbReference type="PANTHER" id="PTHR43128">
    <property type="entry name" value="L-2-HYDROXYCARBOXYLATE DEHYDROGENASE (NAD(P)(+))"/>
    <property type="match status" value="1"/>
</dbReference>
<keyword evidence="6 10" id="KW-0520">NAD</keyword>
<evidence type="ECO:0000256" key="8">
    <source>
        <dbReference type="PIRSR" id="PIRSR000102-1"/>
    </source>
</evidence>
<evidence type="ECO:0000256" key="3">
    <source>
        <dbReference type="ARBA" id="ARBA00012995"/>
    </source>
</evidence>
<evidence type="ECO:0000256" key="11">
    <source>
        <dbReference type="RuleBase" id="RU003369"/>
    </source>
</evidence>
<sequence>MVKVTIIGATGQVGSYAAHAISQIPHVKEVSLFGRDGNQLYLEGLSRDLRDSFAARGTNTRISWSCDEKDLRGSEIIILASGAPRKPDQNRLDLAVDNARIVAGYAEKIGRNASETLLFVVSNPVDVMTGVALRYSNLPPHRVFGLGTHLDSMRLKSCIAEFFNVHVSEVHTRIIGEHGDSMVPLWSATTIGGIQINNLPAFSHIPKDEMMERVKTSGSLIIRNKGSTVYGPGDAIATIIRTIVEDEHRILTVSAFIQKEVHDIGSVCIGVPARITRGGAFPVPIKLSDDELEAFRLSTEQIREITHLVFEQLESEEILSV</sequence>
<keyword evidence="5 11" id="KW-0560">Oxidoreductase</keyword>
<name>A0ABD4TKI8_9EURY</name>
<dbReference type="Pfam" id="PF02866">
    <property type="entry name" value="Ldh_1_C"/>
    <property type="match status" value="1"/>
</dbReference>
<dbReference type="PROSITE" id="PS00064">
    <property type="entry name" value="L_LDH"/>
    <property type="match status" value="1"/>
</dbReference>
<organism evidence="14 15">
    <name type="scientific">Methanocalculus taiwanensis</name>
    <dbReference type="NCBI Taxonomy" id="106207"/>
    <lineage>
        <taxon>Archaea</taxon>
        <taxon>Methanobacteriati</taxon>
        <taxon>Methanobacteriota</taxon>
        <taxon>Stenosarchaea group</taxon>
        <taxon>Methanomicrobia</taxon>
        <taxon>Methanomicrobiales</taxon>
        <taxon>Methanocalculaceae</taxon>
        <taxon>Methanocalculus</taxon>
    </lineage>
</organism>
<evidence type="ECO:0000259" key="13">
    <source>
        <dbReference type="Pfam" id="PF02866"/>
    </source>
</evidence>
<dbReference type="SUPFAM" id="SSF51735">
    <property type="entry name" value="NAD(P)-binding Rossmann-fold domains"/>
    <property type="match status" value="1"/>
</dbReference>
<dbReference type="EMBL" id="VOTZ01000030">
    <property type="protein sequence ID" value="MCQ1539427.1"/>
    <property type="molecule type" value="Genomic_DNA"/>
</dbReference>
<feature type="binding site" evidence="10">
    <location>
        <begin position="8"/>
        <end position="14"/>
    </location>
    <ligand>
        <name>NAD(+)</name>
        <dbReference type="ChEBI" id="CHEBI:57540"/>
    </ligand>
</feature>
<dbReference type="GO" id="GO:0030060">
    <property type="term" value="F:L-malate dehydrogenase (NAD+) activity"/>
    <property type="evidence" value="ECO:0007669"/>
    <property type="project" value="UniProtKB-EC"/>
</dbReference>
<feature type="binding site" evidence="9">
    <location>
        <position position="85"/>
    </location>
    <ligand>
        <name>substrate</name>
    </ligand>
</feature>
<feature type="binding site" evidence="9">
    <location>
        <position position="154"/>
    </location>
    <ligand>
        <name>substrate</name>
    </ligand>
</feature>
<evidence type="ECO:0000256" key="7">
    <source>
        <dbReference type="ARBA" id="ARBA00048313"/>
    </source>
</evidence>
<protein>
    <recommendedName>
        <fullName evidence="3">malate dehydrogenase</fullName>
        <ecNumber evidence="3">1.1.1.37</ecNumber>
    </recommendedName>
</protein>
<dbReference type="InterPro" id="IPR015955">
    <property type="entry name" value="Lactate_DH/Glyco_Ohase_4_C"/>
</dbReference>
<dbReference type="Gene3D" id="3.40.50.720">
    <property type="entry name" value="NAD(P)-binding Rossmann-like Domain"/>
    <property type="match status" value="1"/>
</dbReference>
<dbReference type="InterPro" id="IPR036291">
    <property type="entry name" value="NAD(P)-bd_dom_sf"/>
</dbReference>
<dbReference type="InterPro" id="IPR018177">
    <property type="entry name" value="L-lactate_DH_AS"/>
</dbReference>
<evidence type="ECO:0000256" key="9">
    <source>
        <dbReference type="PIRSR" id="PIRSR000102-2"/>
    </source>
</evidence>
<dbReference type="PRINTS" id="PR00086">
    <property type="entry name" value="LLDHDRGNASE"/>
</dbReference>
<dbReference type="Proteomes" id="UP001524383">
    <property type="component" value="Unassembled WGS sequence"/>
</dbReference>
<evidence type="ECO:0000256" key="4">
    <source>
        <dbReference type="ARBA" id="ARBA00022532"/>
    </source>
</evidence>
<comment type="similarity">
    <text evidence="2 11">Belongs to the LDH/MDH superfamily.</text>
</comment>
<evidence type="ECO:0000256" key="6">
    <source>
        <dbReference type="ARBA" id="ARBA00023027"/>
    </source>
</evidence>
<evidence type="ECO:0000313" key="14">
    <source>
        <dbReference type="EMBL" id="MCQ1539427.1"/>
    </source>
</evidence>
<comment type="caution">
    <text evidence="14">The sequence shown here is derived from an EMBL/GenBank/DDBJ whole genome shotgun (WGS) entry which is preliminary data.</text>
</comment>
<evidence type="ECO:0000256" key="10">
    <source>
        <dbReference type="PIRSR" id="PIRSR000102-3"/>
    </source>
</evidence>
<feature type="binding site" evidence="10">
    <location>
        <position position="98"/>
    </location>
    <ligand>
        <name>NAD(+)</name>
        <dbReference type="ChEBI" id="CHEBI:57540"/>
    </ligand>
</feature>
<accession>A0ABD4TKI8</accession>
<evidence type="ECO:0000256" key="5">
    <source>
        <dbReference type="ARBA" id="ARBA00023002"/>
    </source>
</evidence>
<feature type="binding site" evidence="10">
    <location>
        <begin position="121"/>
        <end position="123"/>
    </location>
    <ligand>
        <name>NAD(+)</name>
        <dbReference type="ChEBI" id="CHEBI:57540"/>
    </ligand>
</feature>
<dbReference type="GO" id="GO:0006099">
    <property type="term" value="P:tricarboxylic acid cycle"/>
    <property type="evidence" value="ECO:0007669"/>
    <property type="project" value="UniProtKB-KW"/>
</dbReference>
<comment type="function">
    <text evidence="1">Catalyzes the reversible oxidation of malate to oxaloacetate.</text>
</comment>
<evidence type="ECO:0000256" key="2">
    <source>
        <dbReference type="ARBA" id="ARBA00008104"/>
    </source>
</evidence>
<dbReference type="Pfam" id="PF00056">
    <property type="entry name" value="Ldh_1_N"/>
    <property type="match status" value="1"/>
</dbReference>
<feature type="active site" description="Proton acceptor" evidence="8">
    <location>
        <position position="178"/>
    </location>
</feature>